<dbReference type="EMBL" id="SEOQ01000685">
    <property type="protein sequence ID" value="TFY58387.1"/>
    <property type="molecule type" value="Genomic_DNA"/>
</dbReference>
<feature type="compositionally biased region" description="Polar residues" evidence="1">
    <location>
        <begin position="459"/>
        <end position="471"/>
    </location>
</feature>
<dbReference type="Proteomes" id="UP000298327">
    <property type="component" value="Unassembled WGS sequence"/>
</dbReference>
<feature type="compositionally biased region" description="Low complexity" evidence="1">
    <location>
        <begin position="327"/>
        <end position="336"/>
    </location>
</feature>
<feature type="domain" description="C2H2-type" evidence="2">
    <location>
        <begin position="530"/>
        <end position="555"/>
    </location>
</feature>
<organism evidence="3 4">
    <name type="scientific">Dentipellis fragilis</name>
    <dbReference type="NCBI Taxonomy" id="205917"/>
    <lineage>
        <taxon>Eukaryota</taxon>
        <taxon>Fungi</taxon>
        <taxon>Dikarya</taxon>
        <taxon>Basidiomycota</taxon>
        <taxon>Agaricomycotina</taxon>
        <taxon>Agaricomycetes</taxon>
        <taxon>Russulales</taxon>
        <taxon>Hericiaceae</taxon>
        <taxon>Dentipellis</taxon>
    </lineage>
</organism>
<feature type="compositionally biased region" description="Polar residues" evidence="1">
    <location>
        <begin position="434"/>
        <end position="450"/>
    </location>
</feature>
<dbReference type="AlphaFoldDB" id="A0A4Y9Y9Z5"/>
<feature type="region of interest" description="Disordered" evidence="1">
    <location>
        <begin position="294"/>
        <end position="474"/>
    </location>
</feature>
<evidence type="ECO:0000256" key="1">
    <source>
        <dbReference type="SAM" id="MobiDB-lite"/>
    </source>
</evidence>
<feature type="domain" description="C2H2-type" evidence="2">
    <location>
        <begin position="559"/>
        <end position="586"/>
    </location>
</feature>
<name>A0A4Y9Y9Z5_9AGAM</name>
<dbReference type="SMART" id="SM00355">
    <property type="entry name" value="ZnF_C2H2"/>
    <property type="match status" value="2"/>
</dbReference>
<sequence length="623" mass="66970">MSTSSYMDSYNWPDELDALLAAASPQSQAVANVPEYAEYPVEAFDGNPWGHPNSIQDPPHRYSLPSYPSYPPQSRYGGNSQITAAGAPDMYRQDYAPSPTFNNNANSFDLVGILDNAQAPVALDFSSSEENFYWSLYMETDSGTDLDPGIADYSYGENADNLGLPVGQRLMPEGGQTVYVPQSLSPPRAVPPPKGPSAPRPACVNPADLSIIPPPYASYESLPLSTPSSATFSNITTPTFNDYEPGVYVQTGQASSEVYLPGEAGFIQGNSASPTLSTGAISATPQFLPMKDVGQQYHTSPSQGSYDATPSFSNPSYGSPSPTAFNLSPLSPLSSLEGSQNAQQSPQGPNTLLLSPKSQYPSNAPRVVSTRTQKRVPQASSEPAKVDRVAKRAREDDAESQLPRKKTRADTGSSQPAQFHRVAKRAREDDDDYQPSTMKKSRAGTGSSQPARPKKSKPRSSVLSTESSARRATSVALCDPHLRATDYLAGGKLQKDVHSDGINSGPKGPEGVSFAQTPQTAVSSAPQAEYRCEKCNITIQLKSSFERHMETAAGHSSGVSCPVQGCEFHSKCCRPDSLRRHLNTLHKGWEDELDWETVNAMVRNAARGGSGEMEQKAHSVATR</sequence>
<feature type="region of interest" description="Disordered" evidence="1">
    <location>
        <begin position="497"/>
        <end position="518"/>
    </location>
</feature>
<protein>
    <recommendedName>
        <fullName evidence="2">C2H2-type domain-containing protein</fullName>
    </recommendedName>
</protein>
<dbReference type="InterPro" id="IPR013087">
    <property type="entry name" value="Znf_C2H2_type"/>
</dbReference>
<dbReference type="Gene3D" id="3.30.160.60">
    <property type="entry name" value="Classic Zinc Finger"/>
    <property type="match status" value="1"/>
</dbReference>
<feature type="compositionally biased region" description="Polar residues" evidence="1">
    <location>
        <begin position="337"/>
        <end position="362"/>
    </location>
</feature>
<keyword evidence="4" id="KW-1185">Reference proteome</keyword>
<comment type="caution">
    <text evidence="3">The sequence shown here is derived from an EMBL/GenBank/DDBJ whole genome shotgun (WGS) entry which is preliminary data.</text>
</comment>
<reference evidence="3 4" key="1">
    <citation type="submission" date="2019-02" db="EMBL/GenBank/DDBJ databases">
        <title>Genome sequencing of the rare red list fungi Dentipellis fragilis.</title>
        <authorList>
            <person name="Buettner E."/>
            <person name="Kellner H."/>
        </authorList>
    </citation>
    <scope>NUCLEOTIDE SEQUENCE [LARGE SCALE GENOMIC DNA]</scope>
    <source>
        <strain evidence="3 4">DSM 105465</strain>
    </source>
</reference>
<evidence type="ECO:0000313" key="3">
    <source>
        <dbReference type="EMBL" id="TFY58387.1"/>
    </source>
</evidence>
<dbReference type="OrthoDB" id="10581930at2759"/>
<gene>
    <name evidence="3" type="ORF">EVG20_g8166</name>
</gene>
<evidence type="ECO:0000313" key="4">
    <source>
        <dbReference type="Proteomes" id="UP000298327"/>
    </source>
</evidence>
<evidence type="ECO:0000259" key="2">
    <source>
        <dbReference type="SMART" id="SM00355"/>
    </source>
</evidence>
<accession>A0A4Y9Y9Z5</accession>
<proteinExistence type="predicted"/>
<feature type="compositionally biased region" description="Basic and acidic residues" evidence="1">
    <location>
        <begin position="384"/>
        <end position="395"/>
    </location>
</feature>
<feature type="compositionally biased region" description="Polar residues" evidence="1">
    <location>
        <begin position="296"/>
        <end position="326"/>
    </location>
</feature>